<keyword evidence="7" id="KW-1185">Reference proteome</keyword>
<dbReference type="Pfam" id="PF04542">
    <property type="entry name" value="Sigma70_r2"/>
    <property type="match status" value="1"/>
</dbReference>
<dbReference type="Gene3D" id="1.10.1740.10">
    <property type="match status" value="1"/>
</dbReference>
<protein>
    <submittedName>
        <fullName evidence="6">DNA-directed RNA polymerase specialized sigma24 family protein</fullName>
    </submittedName>
</protein>
<evidence type="ECO:0000313" key="7">
    <source>
        <dbReference type="Proteomes" id="UP001139648"/>
    </source>
</evidence>
<evidence type="ECO:0000313" key="6">
    <source>
        <dbReference type="EMBL" id="MCP2356058.1"/>
    </source>
</evidence>
<dbReference type="GO" id="GO:0016987">
    <property type="term" value="F:sigma factor activity"/>
    <property type="evidence" value="ECO:0007669"/>
    <property type="project" value="UniProtKB-KW"/>
</dbReference>
<keyword evidence="6" id="KW-0240">DNA-directed RNA polymerase</keyword>
<comment type="caution">
    <text evidence="6">The sequence shown here is derived from an EMBL/GenBank/DDBJ whole genome shotgun (WGS) entry which is preliminary data.</text>
</comment>
<dbReference type="GO" id="GO:0000428">
    <property type="term" value="C:DNA-directed RNA polymerase complex"/>
    <property type="evidence" value="ECO:0007669"/>
    <property type="project" value="UniProtKB-KW"/>
</dbReference>
<dbReference type="InterPro" id="IPR039425">
    <property type="entry name" value="RNA_pol_sigma-70-like"/>
</dbReference>
<evidence type="ECO:0000256" key="1">
    <source>
        <dbReference type="ARBA" id="ARBA00023015"/>
    </source>
</evidence>
<evidence type="ECO:0000256" key="4">
    <source>
        <dbReference type="SAM" id="MobiDB-lite"/>
    </source>
</evidence>
<name>A0A9X2GK63_9ACTN</name>
<feature type="compositionally biased region" description="Basic residues" evidence="4">
    <location>
        <begin position="86"/>
        <end position="96"/>
    </location>
</feature>
<organism evidence="6 7">
    <name type="scientific">Nonomuraea thailandensis</name>
    <dbReference type="NCBI Taxonomy" id="1188745"/>
    <lineage>
        <taxon>Bacteria</taxon>
        <taxon>Bacillati</taxon>
        <taxon>Actinomycetota</taxon>
        <taxon>Actinomycetes</taxon>
        <taxon>Streptosporangiales</taxon>
        <taxon>Streptosporangiaceae</taxon>
        <taxon>Nonomuraea</taxon>
    </lineage>
</organism>
<gene>
    <name evidence="6" type="ORF">HD597_003078</name>
</gene>
<dbReference type="PANTHER" id="PTHR43133:SF62">
    <property type="entry name" value="RNA POLYMERASE SIGMA FACTOR SIGZ"/>
    <property type="match status" value="1"/>
</dbReference>
<keyword evidence="1" id="KW-0805">Transcription regulation</keyword>
<sequence>MDASPRTRLRDGDHAAFSALFDEFAQQIYAHAFRLAGDRSMAGDVTAATFGQAWHSRREIEPEGGSLRPWLLGIATNLVRSARRGERSRRRRRSGRPARDRPGPGGGRQSGRHDQVAPGQVAVLEFMVKGSGLTLEAGVSDRVSAGLTLADRPGV</sequence>
<evidence type="ECO:0000259" key="5">
    <source>
        <dbReference type="Pfam" id="PF04542"/>
    </source>
</evidence>
<dbReference type="AlphaFoldDB" id="A0A9X2GK63"/>
<feature type="region of interest" description="Disordered" evidence="4">
    <location>
        <begin position="81"/>
        <end position="116"/>
    </location>
</feature>
<dbReference type="InterPro" id="IPR013325">
    <property type="entry name" value="RNA_pol_sigma_r2"/>
</dbReference>
<keyword evidence="2" id="KW-0731">Sigma factor</keyword>
<dbReference type="RefSeq" id="WP_253742828.1">
    <property type="nucleotide sequence ID" value="NZ_BAABKA010000001.1"/>
</dbReference>
<evidence type="ECO:0000256" key="3">
    <source>
        <dbReference type="ARBA" id="ARBA00023163"/>
    </source>
</evidence>
<feature type="domain" description="RNA polymerase sigma-70 region 2" evidence="5">
    <location>
        <begin position="20"/>
        <end position="87"/>
    </location>
</feature>
<accession>A0A9X2GK63</accession>
<dbReference type="Proteomes" id="UP001139648">
    <property type="component" value="Unassembled WGS sequence"/>
</dbReference>
<keyword evidence="3" id="KW-0804">Transcription</keyword>
<proteinExistence type="predicted"/>
<dbReference type="GO" id="GO:0006352">
    <property type="term" value="P:DNA-templated transcription initiation"/>
    <property type="evidence" value="ECO:0007669"/>
    <property type="project" value="InterPro"/>
</dbReference>
<dbReference type="EMBL" id="JAMZEB010000002">
    <property type="protein sequence ID" value="MCP2356058.1"/>
    <property type="molecule type" value="Genomic_DNA"/>
</dbReference>
<reference evidence="6" key="1">
    <citation type="submission" date="2022-06" db="EMBL/GenBank/DDBJ databases">
        <title>Sequencing the genomes of 1000 actinobacteria strains.</title>
        <authorList>
            <person name="Klenk H.-P."/>
        </authorList>
    </citation>
    <scope>NUCLEOTIDE SEQUENCE</scope>
    <source>
        <strain evidence="6">DSM 46694</strain>
    </source>
</reference>
<evidence type="ECO:0000256" key="2">
    <source>
        <dbReference type="ARBA" id="ARBA00023082"/>
    </source>
</evidence>
<dbReference type="SUPFAM" id="SSF88946">
    <property type="entry name" value="Sigma2 domain of RNA polymerase sigma factors"/>
    <property type="match status" value="1"/>
</dbReference>
<dbReference type="InterPro" id="IPR007627">
    <property type="entry name" value="RNA_pol_sigma70_r2"/>
</dbReference>
<dbReference type="PANTHER" id="PTHR43133">
    <property type="entry name" value="RNA POLYMERASE ECF-TYPE SIGMA FACTO"/>
    <property type="match status" value="1"/>
</dbReference>